<dbReference type="EMBL" id="GBXM01041157">
    <property type="protein sequence ID" value="JAH67420.1"/>
    <property type="molecule type" value="Transcribed_RNA"/>
</dbReference>
<name>A0A0E9UQE8_ANGAN</name>
<organism evidence="1">
    <name type="scientific">Anguilla anguilla</name>
    <name type="common">European freshwater eel</name>
    <name type="synonym">Muraena anguilla</name>
    <dbReference type="NCBI Taxonomy" id="7936"/>
    <lineage>
        <taxon>Eukaryota</taxon>
        <taxon>Metazoa</taxon>
        <taxon>Chordata</taxon>
        <taxon>Craniata</taxon>
        <taxon>Vertebrata</taxon>
        <taxon>Euteleostomi</taxon>
        <taxon>Actinopterygii</taxon>
        <taxon>Neopterygii</taxon>
        <taxon>Teleostei</taxon>
        <taxon>Anguilliformes</taxon>
        <taxon>Anguillidae</taxon>
        <taxon>Anguilla</taxon>
    </lineage>
</organism>
<protein>
    <submittedName>
        <fullName evidence="1">Uncharacterized protein</fullName>
    </submittedName>
</protein>
<evidence type="ECO:0000313" key="1">
    <source>
        <dbReference type="EMBL" id="JAH67420.1"/>
    </source>
</evidence>
<reference evidence="1" key="2">
    <citation type="journal article" date="2015" name="Fish Shellfish Immunol.">
        <title>Early steps in the European eel (Anguilla anguilla)-Vibrio vulnificus interaction in the gills: Role of the RtxA13 toxin.</title>
        <authorList>
            <person name="Callol A."/>
            <person name="Pajuelo D."/>
            <person name="Ebbesson L."/>
            <person name="Teles M."/>
            <person name="MacKenzie S."/>
            <person name="Amaro C."/>
        </authorList>
    </citation>
    <scope>NUCLEOTIDE SEQUENCE</scope>
</reference>
<sequence>MGGGMCSISEAMLTSDPGTISLYHRAAVAVAT</sequence>
<reference evidence="1" key="1">
    <citation type="submission" date="2014-11" db="EMBL/GenBank/DDBJ databases">
        <authorList>
            <person name="Amaro Gonzalez C."/>
        </authorList>
    </citation>
    <scope>NUCLEOTIDE SEQUENCE</scope>
</reference>
<accession>A0A0E9UQE8</accession>
<proteinExistence type="predicted"/>
<dbReference type="AlphaFoldDB" id="A0A0E9UQE8"/>